<name>A0AAV4WP25_9ARAC</name>
<dbReference type="AlphaFoldDB" id="A0AAV4WP25"/>
<evidence type="ECO:0000313" key="2">
    <source>
        <dbReference type="EMBL" id="GIY83494.1"/>
    </source>
</evidence>
<proteinExistence type="predicted"/>
<evidence type="ECO:0000313" key="3">
    <source>
        <dbReference type="Proteomes" id="UP001054837"/>
    </source>
</evidence>
<feature type="signal peptide" evidence="1">
    <location>
        <begin position="1"/>
        <end position="16"/>
    </location>
</feature>
<comment type="caution">
    <text evidence="2">The sequence shown here is derived from an EMBL/GenBank/DDBJ whole genome shotgun (WGS) entry which is preliminary data.</text>
</comment>
<evidence type="ECO:0008006" key="4">
    <source>
        <dbReference type="Google" id="ProtNLM"/>
    </source>
</evidence>
<evidence type="ECO:0000256" key="1">
    <source>
        <dbReference type="SAM" id="SignalP"/>
    </source>
</evidence>
<protein>
    <recommendedName>
        <fullName evidence="4">Vomeronasal type-1 receptor</fullName>
    </recommendedName>
</protein>
<gene>
    <name evidence="2" type="ORF">CDAR_221471</name>
</gene>
<dbReference type="EMBL" id="BPLQ01014830">
    <property type="protein sequence ID" value="GIY83494.1"/>
    <property type="molecule type" value="Genomic_DNA"/>
</dbReference>
<accession>A0AAV4WP25</accession>
<keyword evidence="1" id="KW-0732">Signal</keyword>
<reference evidence="2 3" key="1">
    <citation type="submission" date="2021-06" db="EMBL/GenBank/DDBJ databases">
        <title>Caerostris darwini draft genome.</title>
        <authorList>
            <person name="Kono N."/>
            <person name="Arakawa K."/>
        </authorList>
    </citation>
    <scope>NUCLEOTIDE SEQUENCE [LARGE SCALE GENOMIC DNA]</scope>
</reference>
<feature type="chain" id="PRO_5043876170" description="Vomeronasal type-1 receptor" evidence="1">
    <location>
        <begin position="17"/>
        <end position="108"/>
    </location>
</feature>
<dbReference type="Proteomes" id="UP001054837">
    <property type="component" value="Unassembled WGS sequence"/>
</dbReference>
<sequence>MKISSLLFSFLFLSHHFILHLRKTPYPRAPSPSHSFFVSRVLYETCVSTSYFALVNSLSPGLRATIGPLIHRLICTDTFLSVDLAMNFLLFWLPAGMWDGRKKSRPIK</sequence>
<keyword evidence="3" id="KW-1185">Reference proteome</keyword>
<organism evidence="2 3">
    <name type="scientific">Caerostris darwini</name>
    <dbReference type="NCBI Taxonomy" id="1538125"/>
    <lineage>
        <taxon>Eukaryota</taxon>
        <taxon>Metazoa</taxon>
        <taxon>Ecdysozoa</taxon>
        <taxon>Arthropoda</taxon>
        <taxon>Chelicerata</taxon>
        <taxon>Arachnida</taxon>
        <taxon>Araneae</taxon>
        <taxon>Araneomorphae</taxon>
        <taxon>Entelegynae</taxon>
        <taxon>Araneoidea</taxon>
        <taxon>Araneidae</taxon>
        <taxon>Caerostris</taxon>
    </lineage>
</organism>